<evidence type="ECO:0000313" key="2">
    <source>
        <dbReference type="EMBL" id="RJG03341.1"/>
    </source>
</evidence>
<protein>
    <submittedName>
        <fullName evidence="2">DUF1302 family protein</fullName>
    </submittedName>
</protein>
<keyword evidence="1" id="KW-0732">Signal</keyword>
<comment type="caution">
    <text evidence="2">The sequence shown here is derived from an EMBL/GenBank/DDBJ whole genome shotgun (WGS) entry which is preliminary data.</text>
</comment>
<accession>A0A3A3G5X7</accession>
<evidence type="ECO:0000313" key="3">
    <source>
        <dbReference type="Proteomes" id="UP000266327"/>
    </source>
</evidence>
<name>A0A3A3G5X7_9BURK</name>
<gene>
    <name evidence="2" type="ORF">D3878_18535</name>
</gene>
<dbReference type="InterPro" id="IPR010727">
    <property type="entry name" value="DUF1302"/>
</dbReference>
<evidence type="ECO:0000256" key="1">
    <source>
        <dbReference type="SAM" id="SignalP"/>
    </source>
</evidence>
<sequence length="525" mass="56718">MSQFDRRQKVMNNGKRRRLALKLAVSGLALYGAAGATLAVDIDTGNPDVSMQWGNTLRYNLGFRAESRNAGWETSGIASTQAKYDKGDVVINRGDWLSELDFSYKGQFGFRLATAAWYNAEFDKQVTLAPGQVASNYNGNVFSNHTKRFHGGPSAEILDAYVFANFDVAGMPANVKVGRQTNLWGEATVLSAHSISNQQQPVDGLKAVSSPGIDAKEVQLPIGQIHGTIQVNDKLSLAAMYQYEWLPTRIAESGTFLSGSDSLLRGPDRGFGGRTNLRLAKPKDDNDWGVSARYNSEWVGGVVGVYFREYTEKGPTISLAPTNYRAIFPESTKLYGLSVGKLIGGLSTAAELSYRKDAALKSTILDGSAVGARGNTWHALANVAKQWGQSAYWSQINLSGELAYSHLDKVTSGAAYFRPCAAGADVKRTGCSSKNNWEATVRLSPTWTAVVPGWDLGATTSLTYGLDGNGSTTGSASENAGSWTVGATATYNNQHDFSIAYNDAMSPVGPQPDRGWLSMTYKYQF</sequence>
<dbReference type="Proteomes" id="UP000266327">
    <property type="component" value="Unassembled WGS sequence"/>
</dbReference>
<feature type="chain" id="PRO_5017225961" evidence="1">
    <location>
        <begin position="40"/>
        <end position="525"/>
    </location>
</feature>
<reference evidence="3" key="1">
    <citation type="submission" date="2018-09" db="EMBL/GenBank/DDBJ databases">
        <authorList>
            <person name="Zhu H."/>
        </authorList>
    </citation>
    <scope>NUCLEOTIDE SEQUENCE [LARGE SCALE GENOMIC DNA]</scope>
    <source>
        <strain evidence="3">K1S02-23</strain>
    </source>
</reference>
<dbReference type="Pfam" id="PF06980">
    <property type="entry name" value="DUF1302"/>
    <property type="match status" value="1"/>
</dbReference>
<proteinExistence type="predicted"/>
<dbReference type="EMBL" id="QYUQ01000002">
    <property type="protein sequence ID" value="RJG03341.1"/>
    <property type="molecule type" value="Genomic_DNA"/>
</dbReference>
<keyword evidence="3" id="KW-1185">Reference proteome</keyword>
<organism evidence="2 3">
    <name type="scientific">Noviherbaspirillum sedimenti</name>
    <dbReference type="NCBI Taxonomy" id="2320865"/>
    <lineage>
        <taxon>Bacteria</taxon>
        <taxon>Pseudomonadati</taxon>
        <taxon>Pseudomonadota</taxon>
        <taxon>Betaproteobacteria</taxon>
        <taxon>Burkholderiales</taxon>
        <taxon>Oxalobacteraceae</taxon>
        <taxon>Noviherbaspirillum</taxon>
    </lineage>
</organism>
<dbReference type="AlphaFoldDB" id="A0A3A3G5X7"/>
<feature type="signal peptide" evidence="1">
    <location>
        <begin position="1"/>
        <end position="39"/>
    </location>
</feature>